<protein>
    <submittedName>
        <fullName evidence="2">Uncharacterized protein</fullName>
    </submittedName>
</protein>
<comment type="caution">
    <text evidence="2">The sequence shown here is derived from an EMBL/GenBank/DDBJ whole genome shotgun (WGS) entry which is preliminary data.</text>
</comment>
<proteinExistence type="predicted"/>
<feature type="compositionally biased region" description="Basic and acidic residues" evidence="1">
    <location>
        <begin position="561"/>
        <end position="573"/>
    </location>
</feature>
<feature type="region of interest" description="Disordered" evidence="1">
    <location>
        <begin position="143"/>
        <end position="178"/>
    </location>
</feature>
<name>A0A438GZJ5_VITVI</name>
<feature type="compositionally biased region" description="Polar residues" evidence="1">
    <location>
        <begin position="540"/>
        <end position="551"/>
    </location>
</feature>
<reference evidence="2 3" key="1">
    <citation type="journal article" date="2018" name="PLoS Genet.">
        <title>Population sequencing reveals clonal diversity and ancestral inbreeding in the grapevine cultivar Chardonnay.</title>
        <authorList>
            <person name="Roach M.J."/>
            <person name="Johnson D.L."/>
            <person name="Bohlmann J."/>
            <person name="van Vuuren H.J."/>
            <person name="Jones S.J."/>
            <person name="Pretorius I.S."/>
            <person name="Schmidt S.A."/>
            <person name="Borneman A.R."/>
        </authorList>
    </citation>
    <scope>NUCLEOTIDE SEQUENCE [LARGE SCALE GENOMIC DNA]</scope>
    <source>
        <strain evidence="3">cv. Chardonnay</strain>
        <tissue evidence="2">Leaf</tissue>
    </source>
</reference>
<gene>
    <name evidence="2" type="ORF">CK203_053419</name>
</gene>
<organism evidence="2 3">
    <name type="scientific">Vitis vinifera</name>
    <name type="common">Grape</name>
    <dbReference type="NCBI Taxonomy" id="29760"/>
    <lineage>
        <taxon>Eukaryota</taxon>
        <taxon>Viridiplantae</taxon>
        <taxon>Streptophyta</taxon>
        <taxon>Embryophyta</taxon>
        <taxon>Tracheophyta</taxon>
        <taxon>Spermatophyta</taxon>
        <taxon>Magnoliopsida</taxon>
        <taxon>eudicotyledons</taxon>
        <taxon>Gunneridae</taxon>
        <taxon>Pentapetalae</taxon>
        <taxon>rosids</taxon>
        <taxon>Vitales</taxon>
        <taxon>Vitaceae</taxon>
        <taxon>Viteae</taxon>
        <taxon>Vitis</taxon>
    </lineage>
</organism>
<accession>A0A438GZJ5</accession>
<dbReference type="Proteomes" id="UP000288805">
    <property type="component" value="Unassembled WGS sequence"/>
</dbReference>
<evidence type="ECO:0000256" key="1">
    <source>
        <dbReference type="SAM" id="MobiDB-lite"/>
    </source>
</evidence>
<dbReference type="EMBL" id="QGNW01000309">
    <property type="protein sequence ID" value="RVW77704.1"/>
    <property type="molecule type" value="Genomic_DNA"/>
</dbReference>
<feature type="region of interest" description="Disordered" evidence="1">
    <location>
        <begin position="495"/>
        <end position="573"/>
    </location>
</feature>
<dbReference type="AlphaFoldDB" id="A0A438GZJ5"/>
<feature type="compositionally biased region" description="Basic and acidic residues" evidence="1">
    <location>
        <begin position="505"/>
        <end position="522"/>
    </location>
</feature>
<evidence type="ECO:0000313" key="3">
    <source>
        <dbReference type="Proteomes" id="UP000288805"/>
    </source>
</evidence>
<evidence type="ECO:0000313" key="2">
    <source>
        <dbReference type="EMBL" id="RVW77704.1"/>
    </source>
</evidence>
<sequence length="573" mass="64874">MIRTTYPDRICYRPRCNVNECRVLLPEGVRIGEHAACLLGNLNGVALDSDACSVSSGRSPYTLHTQTAPLCDARHSSFHPGKNSIWPTLHLLRISHIQNSIRPTFHLLRISHIQNSIRRCFTFSGYLTSGILSGRRFTSPDISHPEFNPANVSPSPDISHREFCSPSNSEEFSSEDERLGSSSLGVKKAGRHPLVISCELLTGNPRLRIILDGKCLSERHEPLRGPQSRDTRWTHIKWHHCQGPLREHESAETPIGNESNGAVAGMVPLYSDMTFLEYLWSSSQVCCASHIKYEIVEEAMNFMSYVGEISRRWDEPNARDMGIKTSQPNAKGEMYILNDDIDMKAKIAAMARRLEELEIKKMQEKPQPPQYKQHVQASPQASNLEQDMVNLSKVVGDFVGAQKSINAQLSQRIDSVESSLNKKMDGVQSDLSQKIDNLQYSISRFANLNKVQEKRNFPSQPHQIPRVSIKWKLKRKNLHGFWMITIKRMSKEVKEGSWESKGAQKPREVAKIPTKPHDHASEGESPAYPEITHTKPLTPFLTSLNHQSHSYQLRAPVEETILSRRLPEQRSNS</sequence>